<accession>A0A9Q0MAR2</accession>
<dbReference type="OMA" id="EHEMHAV"/>
<keyword evidence="2" id="KW-0732">Signal</keyword>
<feature type="coiled-coil region" evidence="1">
    <location>
        <begin position="125"/>
        <end position="152"/>
    </location>
</feature>
<evidence type="ECO:0000256" key="2">
    <source>
        <dbReference type="SAM" id="SignalP"/>
    </source>
</evidence>
<dbReference type="Proteomes" id="UP001142055">
    <property type="component" value="Chromosome 1"/>
</dbReference>
<keyword evidence="1" id="KW-0175">Coiled coil</keyword>
<name>A0A9Q0MAR2_BLOTA</name>
<proteinExistence type="predicted"/>
<dbReference type="EMBL" id="JAPWDV010000001">
    <property type="protein sequence ID" value="KAJ6221803.1"/>
    <property type="molecule type" value="Genomic_DNA"/>
</dbReference>
<dbReference type="AlphaFoldDB" id="A0A9Q0MAR2"/>
<gene>
    <name evidence="3" type="ORF">RDWZM_000348</name>
</gene>
<evidence type="ECO:0000313" key="4">
    <source>
        <dbReference type="Proteomes" id="UP001142055"/>
    </source>
</evidence>
<organism evidence="3 4">
    <name type="scientific">Blomia tropicalis</name>
    <name type="common">Mite</name>
    <dbReference type="NCBI Taxonomy" id="40697"/>
    <lineage>
        <taxon>Eukaryota</taxon>
        <taxon>Metazoa</taxon>
        <taxon>Ecdysozoa</taxon>
        <taxon>Arthropoda</taxon>
        <taxon>Chelicerata</taxon>
        <taxon>Arachnida</taxon>
        <taxon>Acari</taxon>
        <taxon>Acariformes</taxon>
        <taxon>Sarcoptiformes</taxon>
        <taxon>Astigmata</taxon>
        <taxon>Glycyphagoidea</taxon>
        <taxon>Echimyopodidae</taxon>
        <taxon>Blomia</taxon>
    </lineage>
</organism>
<sequence length="211" mass="24840">MKFILVLLFVGVALAQDHHDHDHHDGRSLVESLANRAEALLKHVHETLKNARGTHNHLLQALEHQAVAIEALAMDLRAQLKDEHREHHMHHIHTIEEDLLFLENRVSEEIAILHHFQDGHHHNNGDNHQRLLERAEQLLKEAKETIEKHPHERNSRELESEMIVIEALVRTIKTRPDESELKKDEEELARHEKSVRQLIEKINHRHNHHDH</sequence>
<comment type="caution">
    <text evidence="3">The sequence shown here is derived from an EMBL/GenBank/DDBJ whole genome shotgun (WGS) entry which is preliminary data.</text>
</comment>
<protein>
    <submittedName>
        <fullName evidence="3">Uncharacterized protein</fullName>
    </submittedName>
</protein>
<evidence type="ECO:0000256" key="1">
    <source>
        <dbReference type="SAM" id="Coils"/>
    </source>
</evidence>
<feature type="signal peptide" evidence="2">
    <location>
        <begin position="1"/>
        <end position="15"/>
    </location>
</feature>
<reference evidence="3" key="1">
    <citation type="submission" date="2022-12" db="EMBL/GenBank/DDBJ databases">
        <title>Genome assemblies of Blomia tropicalis.</title>
        <authorList>
            <person name="Cui Y."/>
        </authorList>
    </citation>
    <scope>NUCLEOTIDE SEQUENCE</scope>
    <source>
        <tissue evidence="3">Adult mites</tissue>
    </source>
</reference>
<feature type="chain" id="PRO_5040306157" evidence="2">
    <location>
        <begin position="16"/>
        <end position="211"/>
    </location>
</feature>
<keyword evidence="4" id="KW-1185">Reference proteome</keyword>
<evidence type="ECO:0000313" key="3">
    <source>
        <dbReference type="EMBL" id="KAJ6221803.1"/>
    </source>
</evidence>